<geneLocation type="plasmid" evidence="1">
    <name>pLimOXA-48</name>
</geneLocation>
<sequence length="38" mass="4543">MTEPPTFFSRVVCIFTSIKVIFKYNIHKKTYQPLTHNI</sequence>
<proteinExistence type="predicted"/>
<dbReference type="EMBL" id="MK370728">
    <property type="protein sequence ID" value="QBM19282.1"/>
    <property type="molecule type" value="Genomic_DNA"/>
</dbReference>
<name>A0A482E5G4_KLEPN</name>
<reference evidence="1" key="1">
    <citation type="submission" date="2019-01" db="EMBL/GenBank/DDBJ databases">
        <title>Molecular Epidemiology and Control of a Oxa-48-producing Enterobacteriaceae Hospital Outbreak: Evidence for Horizontal Interspecies Transfer of an IncL/M plasmid.</title>
        <authorList>
            <person name="Couve-Deacon E."/>
            <person name="Dabos L."/>
            <person name="Bataille C."/>
            <person name="Maurand A."/>
            <person name="Valleix D."/>
            <person name="Durand-Fontanier S."/>
            <person name="Pestourie N."/>
            <person name="Ploy M.-C."/>
            <person name="Naas T."/>
        </authorList>
    </citation>
    <scope>NUCLEOTIDE SEQUENCE</scope>
    <source>
        <strain evidence="1">69G1</strain>
        <plasmid evidence="1">pLimOXA-48</plasmid>
    </source>
</reference>
<organism evidence="1">
    <name type="scientific">Klebsiella pneumoniae</name>
    <dbReference type="NCBI Taxonomy" id="573"/>
    <lineage>
        <taxon>Bacteria</taxon>
        <taxon>Pseudomonadati</taxon>
        <taxon>Pseudomonadota</taxon>
        <taxon>Gammaproteobacteria</taxon>
        <taxon>Enterobacterales</taxon>
        <taxon>Enterobacteriaceae</taxon>
        <taxon>Klebsiella/Raoultella group</taxon>
        <taxon>Klebsiella</taxon>
        <taxon>Klebsiella pneumoniae complex</taxon>
    </lineage>
</organism>
<evidence type="ECO:0000313" key="1">
    <source>
        <dbReference type="EMBL" id="QBM19282.1"/>
    </source>
</evidence>
<accession>A0A482E5G4</accession>
<protein>
    <submittedName>
        <fullName evidence="1">Uncharacterized protein</fullName>
    </submittedName>
</protein>
<dbReference type="AlphaFoldDB" id="A0A482E5G4"/>
<keyword evidence="1" id="KW-0614">Plasmid</keyword>